<evidence type="ECO:0000313" key="2">
    <source>
        <dbReference type="EMBL" id="TFY57880.1"/>
    </source>
</evidence>
<evidence type="ECO:0008006" key="4">
    <source>
        <dbReference type="Google" id="ProtNLM"/>
    </source>
</evidence>
<keyword evidence="1" id="KW-0812">Transmembrane</keyword>
<keyword evidence="1" id="KW-0472">Membrane</keyword>
<protein>
    <recommendedName>
        <fullName evidence="4">MARVEL domain-containing protein</fullName>
    </recommendedName>
</protein>
<dbReference type="EMBL" id="SEOQ01000718">
    <property type="protein sequence ID" value="TFY57880.1"/>
    <property type="molecule type" value="Genomic_DNA"/>
</dbReference>
<dbReference type="OrthoDB" id="3269357at2759"/>
<proteinExistence type="predicted"/>
<accession>A0A4Y9Y730</accession>
<keyword evidence="3" id="KW-1185">Reference proteome</keyword>
<keyword evidence="1" id="KW-1133">Transmembrane helix</keyword>
<sequence>MLSVFVLGDASHLQAGGDPDLEVGTYADGGEIHLDLSLCSRCRLTRSLSASSTLLIPPSQSASALSSLLKHHLPVVPPLSLPPTTPRHEVLGPPPVLPLFPLWIGQDKADWAIGLLVVCNAIICSAGVWNLSLAQSVGSSPPVDAYMVFLGAFSLVLILPVTFFDVFAKHAWTGWVGTECVWVTLLWIFHLAGAAAVTALLPTLMCNVQMERTISDSCTSTRLLQVPAWICAIALTIYVVLFATAVSIHRRRNPTIWYASVRTYPWFDHLRSQSQQIKSAPASPIAVLAPRPTRPVDLPSPSPNTLLKARRFPPPDLLQSQGHPISCTCPACTVARYSADPVPPPSQQRPAEKKGWRRRLSMPVIAFAGGGGGDGKREKAGPGMYGAGMGIAGGKGAGLERLGEANHSVANLGFARR</sequence>
<dbReference type="STRING" id="205917.A0A4Y9Y730"/>
<gene>
    <name evidence="2" type="ORF">EVG20_g8370</name>
</gene>
<organism evidence="2 3">
    <name type="scientific">Dentipellis fragilis</name>
    <dbReference type="NCBI Taxonomy" id="205917"/>
    <lineage>
        <taxon>Eukaryota</taxon>
        <taxon>Fungi</taxon>
        <taxon>Dikarya</taxon>
        <taxon>Basidiomycota</taxon>
        <taxon>Agaricomycotina</taxon>
        <taxon>Agaricomycetes</taxon>
        <taxon>Russulales</taxon>
        <taxon>Hericiaceae</taxon>
        <taxon>Dentipellis</taxon>
    </lineage>
</organism>
<dbReference type="Proteomes" id="UP000298327">
    <property type="component" value="Unassembled WGS sequence"/>
</dbReference>
<feature type="transmembrane region" description="Helical" evidence="1">
    <location>
        <begin position="145"/>
        <end position="168"/>
    </location>
</feature>
<dbReference type="AlphaFoldDB" id="A0A4Y9Y730"/>
<reference evidence="2 3" key="1">
    <citation type="submission" date="2019-02" db="EMBL/GenBank/DDBJ databases">
        <title>Genome sequencing of the rare red list fungi Dentipellis fragilis.</title>
        <authorList>
            <person name="Buettner E."/>
            <person name="Kellner H."/>
        </authorList>
    </citation>
    <scope>NUCLEOTIDE SEQUENCE [LARGE SCALE GENOMIC DNA]</scope>
    <source>
        <strain evidence="2 3">DSM 105465</strain>
    </source>
</reference>
<feature type="transmembrane region" description="Helical" evidence="1">
    <location>
        <begin position="111"/>
        <end position="133"/>
    </location>
</feature>
<feature type="transmembrane region" description="Helical" evidence="1">
    <location>
        <begin position="180"/>
        <end position="204"/>
    </location>
</feature>
<name>A0A4Y9Y730_9AGAM</name>
<comment type="caution">
    <text evidence="2">The sequence shown here is derived from an EMBL/GenBank/DDBJ whole genome shotgun (WGS) entry which is preliminary data.</text>
</comment>
<evidence type="ECO:0000256" key="1">
    <source>
        <dbReference type="SAM" id="Phobius"/>
    </source>
</evidence>
<feature type="transmembrane region" description="Helical" evidence="1">
    <location>
        <begin position="224"/>
        <end position="248"/>
    </location>
</feature>
<evidence type="ECO:0000313" key="3">
    <source>
        <dbReference type="Proteomes" id="UP000298327"/>
    </source>
</evidence>